<sequence length="646" mass="75256">MKWLKTIFRFKHHQTSLFENIPINPRNPIKTCTTQQIPHADKTEIYEFRGFIHKIHFNGKFVILRDSNGMAQFYFNKKLCNDHKDILKLESAVSILGHIENRPKDKIRIDQFNGAYEIVAKYIKGSPCLLPDLISNNKSNENLRLTNRSLSIRTSQLHILKLRSKIYNLFLNFFNNENFTYIDTPTFSWRGFEGSNEFHVLNSIDDKKTSYHLTQSPQMYKQILMASGVEKYIQIARCYRNEKCTSRRQPEFVQLDLEMAYAKCIDVMKLIENSILHVLSTIDDFKKKDIMNLDMTKSLVFPVLSFSNCLTYYGTDKPDIRFDCKIIDLEQSLALESHQVVVTDKPCYALIFPKVGNVDNVMNLLIKRLKSQFSEKYQTIVNNLKIFTYQKNTSSKKIFQFTFNPELSIKCSNLKDEPSGVKSVFKNYMNRDFESENTEDECVVFLIDKNVPRAVVGFLRIYLANEFEKLHYVVRDYKKYAFLWVNQFPLFYLDNKYSLTNSQNKNVAKTILKFNCSHHPFTRSKEFENLNLNQYDNDQVEMEFVEKVLSVKANHYDLVLNGEEIAGGSERIHDLQTQLKMLKFLNYPTKYFVPLINALRSGCPPHAGIAIGMDRFLATLLGTKNIRDVIAFPKNSSGNDPLLNPL</sequence>
<comment type="caution">
    <text evidence="8">The sequence shown here is derived from an EMBL/GenBank/DDBJ whole genome shotgun (WGS) entry which is preliminary data.</text>
</comment>
<dbReference type="GO" id="GO:0006422">
    <property type="term" value="P:aspartyl-tRNA aminoacylation"/>
    <property type="evidence" value="ECO:0007669"/>
    <property type="project" value="TreeGrafter"/>
</dbReference>
<dbReference type="EMBL" id="LWCA01000198">
    <property type="protein sequence ID" value="OAF70022.1"/>
    <property type="molecule type" value="Genomic_DNA"/>
</dbReference>
<evidence type="ECO:0000256" key="2">
    <source>
        <dbReference type="ARBA" id="ARBA00022598"/>
    </source>
</evidence>
<dbReference type="Proteomes" id="UP000078046">
    <property type="component" value="Unassembled WGS sequence"/>
</dbReference>
<dbReference type="SUPFAM" id="SSF55681">
    <property type="entry name" value="Class II aaRS and biotin synthetases"/>
    <property type="match status" value="1"/>
</dbReference>
<dbReference type="Gene3D" id="2.40.50.140">
    <property type="entry name" value="Nucleic acid-binding proteins"/>
    <property type="match status" value="1"/>
</dbReference>
<reference evidence="8 9" key="1">
    <citation type="submission" date="2016-04" db="EMBL/GenBank/DDBJ databases">
        <title>The genome of Intoshia linei affirms orthonectids as highly simplified spiralians.</title>
        <authorList>
            <person name="Mikhailov K.V."/>
            <person name="Slusarev G.S."/>
            <person name="Nikitin M.A."/>
            <person name="Logacheva M.D."/>
            <person name="Penin A."/>
            <person name="Aleoshin V."/>
            <person name="Panchin Y.V."/>
        </authorList>
    </citation>
    <scope>NUCLEOTIDE SEQUENCE [LARGE SCALE GENOMIC DNA]</scope>
    <source>
        <strain evidence="8">Intl2013</strain>
        <tissue evidence="8">Whole animal</tissue>
    </source>
</reference>
<dbReference type="InterPro" id="IPR045864">
    <property type="entry name" value="aa-tRNA-synth_II/BPL/LPL"/>
</dbReference>
<keyword evidence="5" id="KW-0648">Protein biosynthesis</keyword>
<dbReference type="Gene3D" id="3.30.1360.30">
    <property type="entry name" value="GAD-like domain"/>
    <property type="match status" value="1"/>
</dbReference>
<dbReference type="PRINTS" id="PR01042">
    <property type="entry name" value="TRNASYNTHASP"/>
</dbReference>
<evidence type="ECO:0000256" key="6">
    <source>
        <dbReference type="ARBA" id="ARBA00023146"/>
    </source>
</evidence>
<evidence type="ECO:0000256" key="3">
    <source>
        <dbReference type="ARBA" id="ARBA00022741"/>
    </source>
</evidence>
<dbReference type="AlphaFoldDB" id="A0A177B8N3"/>
<gene>
    <name evidence="8" type="ORF">A3Q56_02230</name>
</gene>
<keyword evidence="2" id="KW-0436">Ligase</keyword>
<dbReference type="PANTHER" id="PTHR22594:SF5">
    <property type="entry name" value="ASPARTATE--TRNA LIGASE, MITOCHONDRIAL"/>
    <property type="match status" value="1"/>
</dbReference>
<keyword evidence="4" id="KW-0067">ATP-binding</keyword>
<feature type="domain" description="Aminoacyl-transfer RNA synthetases class-II family profile" evidence="7">
    <location>
        <begin position="160"/>
        <end position="645"/>
    </location>
</feature>
<comment type="similarity">
    <text evidence="1">Belongs to the class-II aminoacyl-tRNA synthetase family. Type 1 subfamily.</text>
</comment>
<evidence type="ECO:0000259" key="7">
    <source>
        <dbReference type="PROSITE" id="PS50862"/>
    </source>
</evidence>
<dbReference type="PANTHER" id="PTHR22594">
    <property type="entry name" value="ASPARTYL/LYSYL-TRNA SYNTHETASE"/>
    <property type="match status" value="1"/>
</dbReference>
<dbReference type="GO" id="GO:0005737">
    <property type="term" value="C:cytoplasm"/>
    <property type="evidence" value="ECO:0007669"/>
    <property type="project" value="InterPro"/>
</dbReference>
<evidence type="ECO:0000313" key="9">
    <source>
        <dbReference type="Proteomes" id="UP000078046"/>
    </source>
</evidence>
<dbReference type="GO" id="GO:0005524">
    <property type="term" value="F:ATP binding"/>
    <property type="evidence" value="ECO:0007669"/>
    <property type="project" value="UniProtKB-KW"/>
</dbReference>
<dbReference type="Pfam" id="PF00152">
    <property type="entry name" value="tRNA-synt_2"/>
    <property type="match status" value="1"/>
</dbReference>
<evidence type="ECO:0000313" key="8">
    <source>
        <dbReference type="EMBL" id="OAF70022.1"/>
    </source>
</evidence>
<dbReference type="InterPro" id="IPR002312">
    <property type="entry name" value="Asp/Asn-tRNA-synth_IIb"/>
</dbReference>
<dbReference type="OrthoDB" id="439710at2759"/>
<evidence type="ECO:0000256" key="4">
    <source>
        <dbReference type="ARBA" id="ARBA00022840"/>
    </source>
</evidence>
<accession>A0A177B8N3</accession>
<protein>
    <recommendedName>
        <fullName evidence="7">Aminoacyl-transfer RNA synthetases class-II family profile domain-containing protein</fullName>
    </recommendedName>
</protein>
<keyword evidence="3" id="KW-0547">Nucleotide-binding</keyword>
<keyword evidence="9" id="KW-1185">Reference proteome</keyword>
<dbReference type="InterPro" id="IPR012340">
    <property type="entry name" value="NA-bd_OB-fold"/>
</dbReference>
<dbReference type="PROSITE" id="PS50862">
    <property type="entry name" value="AA_TRNA_LIGASE_II"/>
    <property type="match status" value="1"/>
</dbReference>
<organism evidence="8 9">
    <name type="scientific">Intoshia linei</name>
    <dbReference type="NCBI Taxonomy" id="1819745"/>
    <lineage>
        <taxon>Eukaryota</taxon>
        <taxon>Metazoa</taxon>
        <taxon>Spiralia</taxon>
        <taxon>Lophotrochozoa</taxon>
        <taxon>Mesozoa</taxon>
        <taxon>Orthonectida</taxon>
        <taxon>Rhopaluridae</taxon>
        <taxon>Intoshia</taxon>
    </lineage>
</organism>
<dbReference type="InterPro" id="IPR006195">
    <property type="entry name" value="aa-tRNA-synth_II"/>
</dbReference>
<name>A0A177B8N3_9BILA</name>
<keyword evidence="6" id="KW-0030">Aminoacyl-tRNA synthetase</keyword>
<dbReference type="InterPro" id="IPR004115">
    <property type="entry name" value="GAD-like_sf"/>
</dbReference>
<dbReference type="GO" id="GO:0004815">
    <property type="term" value="F:aspartate-tRNA ligase activity"/>
    <property type="evidence" value="ECO:0007669"/>
    <property type="project" value="TreeGrafter"/>
</dbReference>
<evidence type="ECO:0000256" key="1">
    <source>
        <dbReference type="ARBA" id="ARBA00006303"/>
    </source>
</evidence>
<dbReference type="SUPFAM" id="SSF50249">
    <property type="entry name" value="Nucleic acid-binding proteins"/>
    <property type="match status" value="1"/>
</dbReference>
<dbReference type="Gene3D" id="3.30.930.10">
    <property type="entry name" value="Bira Bifunctional Protein, Domain 2"/>
    <property type="match status" value="1"/>
</dbReference>
<dbReference type="InterPro" id="IPR004364">
    <property type="entry name" value="Aa-tRNA-synt_II"/>
</dbReference>
<proteinExistence type="inferred from homology"/>
<evidence type="ECO:0000256" key="5">
    <source>
        <dbReference type="ARBA" id="ARBA00022917"/>
    </source>
</evidence>